<evidence type="ECO:0000313" key="3">
    <source>
        <dbReference type="Proteomes" id="UP000830639"/>
    </source>
</evidence>
<accession>A0ABY4JLU7</accession>
<sequence length="133" mass="14623">MKETKQKISKKIIALLTFGAIMVSPLVAQAATKSFTFDMEHQLSIGTYTSTKGSVTGTVNMESWGGDTYFTIHVYEKQNGSNVLITRLGFEKSTAGSPYVDTDDAVTTGHTYTYEIWKNMNGKRIKGSGTLSY</sequence>
<name>A0ABY4JLU7_9BACI</name>
<organism evidence="2 3">
    <name type="scientific">Gottfriedia acidiceleris</name>
    <dbReference type="NCBI Taxonomy" id="371036"/>
    <lineage>
        <taxon>Bacteria</taxon>
        <taxon>Bacillati</taxon>
        <taxon>Bacillota</taxon>
        <taxon>Bacilli</taxon>
        <taxon>Bacillales</taxon>
        <taxon>Bacillaceae</taxon>
        <taxon>Gottfriedia</taxon>
    </lineage>
</organism>
<proteinExistence type="predicted"/>
<keyword evidence="1" id="KW-0732">Signal</keyword>
<gene>
    <name evidence="2" type="ORF">MY490_20305</name>
</gene>
<feature type="chain" id="PRO_5046879481" evidence="1">
    <location>
        <begin position="31"/>
        <end position="133"/>
    </location>
</feature>
<protein>
    <submittedName>
        <fullName evidence="2">Uncharacterized protein</fullName>
    </submittedName>
</protein>
<dbReference type="EMBL" id="CP096034">
    <property type="protein sequence ID" value="UPM54055.1"/>
    <property type="molecule type" value="Genomic_DNA"/>
</dbReference>
<evidence type="ECO:0000313" key="2">
    <source>
        <dbReference type="EMBL" id="UPM54055.1"/>
    </source>
</evidence>
<reference evidence="2 3" key="1">
    <citation type="submission" date="2022-04" db="EMBL/GenBank/DDBJ databases">
        <title>Mechanism of arsenic methylation and mitigation arsenic toxicity by Bacillus sp. LH14 from an Arsenic-Contaminated Paddy Soil.</title>
        <authorList>
            <person name="Wang D."/>
        </authorList>
    </citation>
    <scope>NUCLEOTIDE SEQUENCE [LARGE SCALE GENOMIC DNA]</scope>
    <source>
        <strain evidence="2 3">LH14</strain>
    </source>
</reference>
<keyword evidence="3" id="KW-1185">Reference proteome</keyword>
<dbReference type="Proteomes" id="UP000830639">
    <property type="component" value="Chromosome"/>
</dbReference>
<dbReference type="RefSeq" id="WP_248267265.1">
    <property type="nucleotide sequence ID" value="NZ_CP096034.1"/>
</dbReference>
<evidence type="ECO:0000256" key="1">
    <source>
        <dbReference type="SAM" id="SignalP"/>
    </source>
</evidence>
<feature type="signal peptide" evidence="1">
    <location>
        <begin position="1"/>
        <end position="30"/>
    </location>
</feature>